<accession>A0A448Q6T7</accession>
<organism evidence="1 2">
    <name type="scientific">Haemophilus parainfluenzae</name>
    <dbReference type="NCBI Taxonomy" id="729"/>
    <lineage>
        <taxon>Bacteria</taxon>
        <taxon>Pseudomonadati</taxon>
        <taxon>Pseudomonadota</taxon>
        <taxon>Gammaproteobacteria</taxon>
        <taxon>Pasteurellales</taxon>
        <taxon>Pasteurellaceae</taxon>
        <taxon>Haemophilus</taxon>
    </lineage>
</organism>
<dbReference type="Proteomes" id="UP000268879">
    <property type="component" value="Chromosome"/>
</dbReference>
<evidence type="ECO:0000313" key="1">
    <source>
        <dbReference type="EMBL" id="VEI32570.1"/>
    </source>
</evidence>
<dbReference type="RefSeq" id="WP_164757076.1">
    <property type="nucleotide sequence ID" value="NZ_LR134481.1"/>
</dbReference>
<name>A0A448Q6T7_HAEPA</name>
<evidence type="ECO:0000313" key="2">
    <source>
        <dbReference type="Proteomes" id="UP000268879"/>
    </source>
</evidence>
<sequence length="56" mass="6665">MEILTSAIMALIVSLLVHWFTIAQVTKWFDKFFFEQNQIMKKYADDVKEIIDGRKL</sequence>
<gene>
    <name evidence="1" type="ORF">NCTC10665_01650</name>
</gene>
<protein>
    <submittedName>
        <fullName evidence="1">Uncharacterized protein</fullName>
    </submittedName>
</protein>
<dbReference type="AlphaFoldDB" id="A0A448Q6T7"/>
<dbReference type="EMBL" id="LR134481">
    <property type="protein sequence ID" value="VEI32570.1"/>
    <property type="molecule type" value="Genomic_DNA"/>
</dbReference>
<reference evidence="1 2" key="1">
    <citation type="submission" date="2018-12" db="EMBL/GenBank/DDBJ databases">
        <authorList>
            <consortium name="Pathogen Informatics"/>
        </authorList>
    </citation>
    <scope>NUCLEOTIDE SEQUENCE [LARGE SCALE GENOMIC DNA]</scope>
    <source>
        <strain evidence="1 2">NCTC10665</strain>
    </source>
</reference>
<proteinExistence type="predicted"/>